<name>G4QH26_GLANF</name>
<organism evidence="6 7">
    <name type="scientific">Glaciecola nitratireducens (strain JCM 12485 / KCTC 12276 / FR1064)</name>
    <dbReference type="NCBI Taxonomy" id="1085623"/>
    <lineage>
        <taxon>Bacteria</taxon>
        <taxon>Pseudomonadati</taxon>
        <taxon>Pseudomonadota</taxon>
        <taxon>Gammaproteobacteria</taxon>
        <taxon>Alteromonadales</taxon>
        <taxon>Alteromonadaceae</taxon>
        <taxon>Brumicola</taxon>
    </lineage>
</organism>
<dbReference type="GO" id="GO:0047938">
    <property type="term" value="F:glucose-6-phosphate 1-epimerase activity"/>
    <property type="evidence" value="ECO:0007669"/>
    <property type="project" value="UniProtKB-UniRule"/>
</dbReference>
<sequence length="292" mass="33060">MYTFMNADYSSVSASYREQITTLTIKTQHCNAEIALFGAHLLSFIPNSDGRERLWLSPNAVMNKSKPIRGGVPICWPWFSNIHPKNEVNEQLPAHGFVRNQDWHVHAITETQDETVIMLSPNQLGMFGFSNKISVFVEFTFSEKCSIKLITKNAGKRSVRITAALHSYFNVNDIHQTEILGIEGEYLDKTRGNAIFKQSKPYLFTGETDRIHLQSDNHKFELITVNSNNDNIAIEQRGHDSVVVWNPWQEKSEAMADMQDTGYLNMLCIEAAVTQGIDLAANAEHELVQIIS</sequence>
<dbReference type="EMBL" id="CP003060">
    <property type="protein sequence ID" value="AEP30214.1"/>
    <property type="molecule type" value="Genomic_DNA"/>
</dbReference>
<dbReference type="PIRSF" id="PIRSF016020">
    <property type="entry name" value="PHexose_mutarotase"/>
    <property type="match status" value="1"/>
</dbReference>
<dbReference type="OrthoDB" id="9790727at2"/>
<dbReference type="KEGG" id="gni:GNIT_2106"/>
<evidence type="ECO:0000256" key="4">
    <source>
        <dbReference type="PIRNR" id="PIRNR016020"/>
    </source>
</evidence>
<evidence type="ECO:0000256" key="3">
    <source>
        <dbReference type="ARBA" id="ARBA00023235"/>
    </source>
</evidence>
<dbReference type="SUPFAM" id="SSF74650">
    <property type="entry name" value="Galactose mutarotase-like"/>
    <property type="match status" value="1"/>
</dbReference>
<feature type="active site" evidence="5">
    <location>
        <position position="270"/>
    </location>
</feature>
<protein>
    <recommendedName>
        <fullName evidence="4">Putative glucose-6-phosphate 1-epimerase</fullName>
        <ecNumber evidence="4">5.1.3.15</ecNumber>
    </recommendedName>
</protein>
<keyword evidence="3 4" id="KW-0413">Isomerase</keyword>
<dbReference type="HOGENOM" id="CLU_048345_4_0_6"/>
<dbReference type="PANTHER" id="PTHR11122">
    <property type="entry name" value="APOSPORY-ASSOCIATED PROTEIN C-RELATED"/>
    <property type="match status" value="1"/>
</dbReference>
<gene>
    <name evidence="6" type="ordered locus">GNIT_2106</name>
</gene>
<evidence type="ECO:0000256" key="5">
    <source>
        <dbReference type="PIRSR" id="PIRSR016020-1"/>
    </source>
</evidence>
<dbReference type="InterPro" id="IPR025532">
    <property type="entry name" value="G6P_1-epimerase"/>
</dbReference>
<feature type="active site" evidence="5">
    <location>
        <position position="166"/>
    </location>
</feature>
<dbReference type="GO" id="GO:0005975">
    <property type="term" value="P:carbohydrate metabolic process"/>
    <property type="evidence" value="ECO:0007669"/>
    <property type="project" value="InterPro"/>
</dbReference>
<keyword evidence="7" id="KW-1185">Reference proteome</keyword>
<dbReference type="InterPro" id="IPR011013">
    <property type="entry name" value="Gal_mutarotase_sf_dom"/>
</dbReference>
<dbReference type="Proteomes" id="UP000009282">
    <property type="component" value="Chromosome"/>
</dbReference>
<comment type="similarity">
    <text evidence="2 4">Belongs to the glucose-6-phosphate 1-epimerase family.</text>
</comment>
<dbReference type="Gene3D" id="2.70.98.10">
    <property type="match status" value="1"/>
</dbReference>
<accession>G4QH26</accession>
<evidence type="ECO:0000313" key="6">
    <source>
        <dbReference type="EMBL" id="AEP30214.1"/>
    </source>
</evidence>
<dbReference type="CDD" id="cd09020">
    <property type="entry name" value="D-hex-6-P-epi_like"/>
    <property type="match status" value="1"/>
</dbReference>
<dbReference type="AlphaFoldDB" id="G4QH26"/>
<proteinExistence type="inferred from homology"/>
<dbReference type="EC" id="5.1.3.15" evidence="4"/>
<dbReference type="InterPro" id="IPR008183">
    <property type="entry name" value="Aldose_1/G6P_1-epimerase"/>
</dbReference>
<dbReference type="GO" id="GO:0030246">
    <property type="term" value="F:carbohydrate binding"/>
    <property type="evidence" value="ECO:0007669"/>
    <property type="project" value="UniProtKB-UniRule"/>
</dbReference>
<dbReference type="STRING" id="1085623.GNIT_2106"/>
<evidence type="ECO:0000313" key="7">
    <source>
        <dbReference type="Proteomes" id="UP000009282"/>
    </source>
</evidence>
<dbReference type="InterPro" id="IPR014718">
    <property type="entry name" value="GH-type_carb-bd"/>
</dbReference>
<evidence type="ECO:0000256" key="1">
    <source>
        <dbReference type="ARBA" id="ARBA00001096"/>
    </source>
</evidence>
<evidence type="ECO:0000256" key="2">
    <source>
        <dbReference type="ARBA" id="ARBA00005866"/>
    </source>
</evidence>
<dbReference type="Pfam" id="PF01263">
    <property type="entry name" value="Aldose_epim"/>
    <property type="match status" value="1"/>
</dbReference>
<dbReference type="RefSeq" id="WP_014109088.1">
    <property type="nucleotide sequence ID" value="NC_016041.1"/>
</dbReference>
<comment type="catalytic activity">
    <reaction evidence="1">
        <text>alpha-D-glucose 6-phosphate = beta-D-glucose 6-phosphate</text>
        <dbReference type="Rhea" id="RHEA:16249"/>
        <dbReference type="ChEBI" id="CHEBI:58225"/>
        <dbReference type="ChEBI" id="CHEBI:58247"/>
        <dbReference type="EC" id="5.1.3.15"/>
    </reaction>
</comment>
<dbReference type="eggNOG" id="COG0676">
    <property type="taxonomic scope" value="Bacteria"/>
</dbReference>
<reference evidence="6 7" key="1">
    <citation type="journal article" date="2011" name="J. Bacteriol.">
        <title>Complete genome sequence of seawater bacterium Glaciecola nitratireducens FR1064T.</title>
        <authorList>
            <person name="Bian F."/>
            <person name="Qin Q.L."/>
            <person name="Xie B.B."/>
            <person name="Shu Y.L."/>
            <person name="Zhang X.Y."/>
            <person name="Yu Y."/>
            <person name="Chen B."/>
            <person name="Chen X.L."/>
            <person name="Zhou B.C."/>
            <person name="Zhang Y.Z."/>
        </authorList>
    </citation>
    <scope>NUCLEOTIDE SEQUENCE [LARGE SCALE GENOMIC DNA]</scope>
    <source>
        <strain evidence="7">JCM 12485 / KCTC 12276 / FR1064</strain>
    </source>
</reference>
<dbReference type="PANTHER" id="PTHR11122:SF13">
    <property type="entry name" value="GLUCOSE-6-PHOSPHATE 1-EPIMERASE"/>
    <property type="match status" value="1"/>
</dbReference>